<evidence type="ECO:0000313" key="3">
    <source>
        <dbReference type="Proteomes" id="UP000013097"/>
    </source>
</evidence>
<dbReference type="AlphaFoldDB" id="N9XV61"/>
<evidence type="ECO:0000313" key="2">
    <source>
        <dbReference type="EMBL" id="ENY99501.1"/>
    </source>
</evidence>
<keyword evidence="3" id="KW-1185">Reference proteome</keyword>
<organism evidence="2 3">
    <name type="scientific">Clostridium thermobutyricum</name>
    <dbReference type="NCBI Taxonomy" id="29372"/>
    <lineage>
        <taxon>Bacteria</taxon>
        <taxon>Bacillati</taxon>
        <taxon>Bacillota</taxon>
        <taxon>Clostridia</taxon>
        <taxon>Eubacteriales</taxon>
        <taxon>Clostridiaceae</taxon>
        <taxon>Clostridium</taxon>
    </lineage>
</organism>
<feature type="transmembrane region" description="Helical" evidence="1">
    <location>
        <begin position="7"/>
        <end position="26"/>
    </location>
</feature>
<evidence type="ECO:0000256" key="1">
    <source>
        <dbReference type="SAM" id="Phobius"/>
    </source>
</evidence>
<keyword evidence="1" id="KW-1133">Transmembrane helix</keyword>
<name>N9XV61_9CLOT</name>
<dbReference type="Proteomes" id="UP000013097">
    <property type="component" value="Unassembled WGS sequence"/>
</dbReference>
<comment type="caution">
    <text evidence="2">The sequence shown here is derived from an EMBL/GenBank/DDBJ whole genome shotgun (WGS) entry which is preliminary data.</text>
</comment>
<accession>N9XV61</accession>
<keyword evidence="1" id="KW-0812">Transmembrane</keyword>
<keyword evidence="1" id="KW-0472">Membrane</keyword>
<dbReference type="RefSeq" id="WP_002599614.1">
    <property type="nucleotide sequence ID" value="NZ_KB850958.1"/>
</dbReference>
<protein>
    <submittedName>
        <fullName evidence="2">Uncharacterized protein</fullName>
    </submittedName>
</protein>
<feature type="transmembrane region" description="Helical" evidence="1">
    <location>
        <begin position="38"/>
        <end position="59"/>
    </location>
</feature>
<sequence>MIKKNKLNWLIVFQIIFIVIIIQGFIKNNTGYDKVNNIILGIIVILISCIYLYIAKIFWMLKKYNIYKAFTILNILYVINI</sequence>
<reference evidence="2 3" key="1">
    <citation type="submission" date="2013-01" db="EMBL/GenBank/DDBJ databases">
        <title>The Genome Sequence of Clostridium colicanis 209318.</title>
        <authorList>
            <consortium name="The Broad Institute Genome Sequencing Platform"/>
            <person name="Earl A."/>
            <person name="Ward D."/>
            <person name="Feldgarden M."/>
            <person name="Gevers D."/>
            <person name="Courvalin P."/>
            <person name="Lambert T."/>
            <person name="Walker B."/>
            <person name="Young S.K."/>
            <person name="Zeng Q."/>
            <person name="Gargeya S."/>
            <person name="Fitzgerald M."/>
            <person name="Haas B."/>
            <person name="Abouelleil A."/>
            <person name="Alvarado L."/>
            <person name="Arachchi H.M."/>
            <person name="Berlin A.M."/>
            <person name="Chapman S.B."/>
            <person name="Dewar J."/>
            <person name="Goldberg J."/>
            <person name="Griggs A."/>
            <person name="Gujja S."/>
            <person name="Hansen M."/>
            <person name="Howarth C."/>
            <person name="Imamovic A."/>
            <person name="Larimer J."/>
            <person name="McCowan C."/>
            <person name="Murphy C."/>
            <person name="Neiman D."/>
            <person name="Pearson M."/>
            <person name="Priest M."/>
            <person name="Roberts A."/>
            <person name="Saif S."/>
            <person name="Shea T."/>
            <person name="Sisk P."/>
            <person name="Sykes S."/>
            <person name="Wortman J."/>
            <person name="Nusbaum C."/>
            <person name="Birren B."/>
        </authorList>
    </citation>
    <scope>NUCLEOTIDE SEQUENCE [LARGE SCALE GENOMIC DNA]</scope>
    <source>
        <strain evidence="2 3">209318</strain>
    </source>
</reference>
<gene>
    <name evidence="2" type="ORF">HMPREF1092_03174</name>
</gene>
<proteinExistence type="predicted"/>
<dbReference type="EMBL" id="AGYT01000020">
    <property type="protein sequence ID" value="ENY99501.1"/>
    <property type="molecule type" value="Genomic_DNA"/>
</dbReference>
<dbReference type="HOGENOM" id="CLU_2567800_0_0_9"/>